<dbReference type="SMART" id="SM00952">
    <property type="entry name" value="RAP"/>
    <property type="match status" value="1"/>
</dbReference>
<dbReference type="InterPro" id="IPR013584">
    <property type="entry name" value="RAP"/>
</dbReference>
<dbReference type="GO" id="GO:0005759">
    <property type="term" value="C:mitochondrial matrix"/>
    <property type="evidence" value="ECO:0007669"/>
    <property type="project" value="TreeGrafter"/>
</dbReference>
<evidence type="ECO:0000256" key="1">
    <source>
        <dbReference type="ARBA" id="ARBA00004173"/>
    </source>
</evidence>
<keyword evidence="4" id="KW-0418">Kinase</keyword>
<dbReference type="OrthoDB" id="8881103at2759"/>
<dbReference type="PANTHER" id="PTHR21228">
    <property type="entry name" value="FAST LEU-RICH DOMAIN-CONTAINING"/>
    <property type="match status" value="1"/>
</dbReference>
<feature type="non-terminal residue" evidence="4">
    <location>
        <position position="469"/>
    </location>
</feature>
<keyword evidence="5" id="KW-1185">Reference proteome</keyword>
<dbReference type="GO" id="GO:0016301">
    <property type="term" value="F:kinase activity"/>
    <property type="evidence" value="ECO:0007669"/>
    <property type="project" value="UniProtKB-KW"/>
</dbReference>
<name>A0A7L2TV04_POMRU</name>
<evidence type="ECO:0000313" key="5">
    <source>
        <dbReference type="Proteomes" id="UP000583496"/>
    </source>
</evidence>
<evidence type="ECO:0000256" key="2">
    <source>
        <dbReference type="ARBA" id="ARBA00023128"/>
    </source>
</evidence>
<dbReference type="InterPro" id="IPR050870">
    <property type="entry name" value="FAST_kinase"/>
</dbReference>
<comment type="subcellular location">
    <subcellularLocation>
        <location evidence="1">Mitochondrion</location>
    </subcellularLocation>
</comment>
<keyword evidence="4" id="KW-0808">Transferase</keyword>
<dbReference type="GO" id="GO:0044528">
    <property type="term" value="P:regulation of mitochondrial mRNA stability"/>
    <property type="evidence" value="ECO:0007669"/>
    <property type="project" value="InterPro"/>
</dbReference>
<evidence type="ECO:0000313" key="4">
    <source>
        <dbReference type="EMBL" id="NXS36823.1"/>
    </source>
</evidence>
<dbReference type="InterPro" id="IPR013579">
    <property type="entry name" value="FAST_2"/>
</dbReference>
<dbReference type="AlphaFoldDB" id="A0A7L2TV04"/>
<dbReference type="EMBL" id="VYZT01056678">
    <property type="protein sequence ID" value="NXS36823.1"/>
    <property type="molecule type" value="Genomic_DNA"/>
</dbReference>
<proteinExistence type="predicted"/>
<dbReference type="PROSITE" id="PS51286">
    <property type="entry name" value="RAP"/>
    <property type="match status" value="1"/>
</dbReference>
<organism evidence="4 5">
    <name type="scientific">Pomatostomus ruficeps</name>
    <name type="common">Chestnut-crowned babbler</name>
    <dbReference type="NCBI Taxonomy" id="9176"/>
    <lineage>
        <taxon>Eukaryota</taxon>
        <taxon>Metazoa</taxon>
        <taxon>Chordata</taxon>
        <taxon>Craniata</taxon>
        <taxon>Vertebrata</taxon>
        <taxon>Euteleostomi</taxon>
        <taxon>Archelosauria</taxon>
        <taxon>Archosauria</taxon>
        <taxon>Dinosauria</taxon>
        <taxon>Saurischia</taxon>
        <taxon>Theropoda</taxon>
        <taxon>Coelurosauria</taxon>
        <taxon>Aves</taxon>
        <taxon>Neognathae</taxon>
        <taxon>Neoaves</taxon>
        <taxon>Telluraves</taxon>
        <taxon>Australaves</taxon>
        <taxon>Passeriformes</taxon>
        <taxon>Sylvioidea</taxon>
        <taxon>Timaliidae</taxon>
        <taxon>Pomatostomus</taxon>
    </lineage>
</organism>
<sequence length="469" mass="52831">MKRLIERSRSVGEVLRWVTQNPGKVSASHYPIALHKLGQLLQQQPGPPVGAGDSRGPAGQVLEQPEFHALCQAIVSGCAKFDNFSIVNCLYAAAALGLPGESPLVRVLEDESRSRLGRFNQKDVSMVFSSEANNKALEAIFSSQLFYENRQERFIRSMAEWLPRKAENLTPYTMALIAKYVARHRLREPRLLDTIANFLLKRGEQLDSKVIQKLVFPFSRMNYRPSNHGELFPKLEAILEQKAGSSPLATVNILMSMFQLSHFPQTVLHQVFSPTFITNVMSSPYALIVRRYLSLLDAAVELEFREYSGPRLDPRYRVLMFEHALTADEANRKYSYKGLVAEALRQLVGEECYRQDEVLPPGYCTDFLLWINRSGTVLPLSRVPASSRAPPAASPVTMSLRSSVLALTSDLQDFAPVVLSVNDKWHYCQNSDILVGSRAMRDRHLRLLGYCLVQLPYTELEKVSGIEEA</sequence>
<comment type="caution">
    <text evidence="4">The sequence shown here is derived from an EMBL/GenBank/DDBJ whole genome shotgun (WGS) entry which is preliminary data.</text>
</comment>
<dbReference type="Pfam" id="PF06743">
    <property type="entry name" value="FAST_1"/>
    <property type="match status" value="1"/>
</dbReference>
<dbReference type="GO" id="GO:0000963">
    <property type="term" value="P:mitochondrial RNA processing"/>
    <property type="evidence" value="ECO:0007669"/>
    <property type="project" value="TreeGrafter"/>
</dbReference>
<dbReference type="GO" id="GO:0003723">
    <property type="term" value="F:RNA binding"/>
    <property type="evidence" value="ECO:0007669"/>
    <property type="project" value="TreeGrafter"/>
</dbReference>
<dbReference type="Pfam" id="PF08373">
    <property type="entry name" value="RAP"/>
    <property type="match status" value="1"/>
</dbReference>
<feature type="non-terminal residue" evidence="4">
    <location>
        <position position="1"/>
    </location>
</feature>
<dbReference type="Pfam" id="PF08368">
    <property type="entry name" value="FAST_2"/>
    <property type="match status" value="1"/>
</dbReference>
<protein>
    <submittedName>
        <fullName evidence="4">FASTK kinase</fullName>
    </submittedName>
</protein>
<accession>A0A7L2TV04</accession>
<dbReference type="Proteomes" id="UP000583496">
    <property type="component" value="Unassembled WGS sequence"/>
</dbReference>
<gene>
    <name evidence="4" type="primary">Fastk</name>
    <name evidence="4" type="ORF">POSRUF_R01976</name>
</gene>
<reference evidence="4 5" key="1">
    <citation type="submission" date="2019-09" db="EMBL/GenBank/DDBJ databases">
        <title>Bird 10,000 Genomes (B10K) Project - Family phase.</title>
        <authorList>
            <person name="Zhang G."/>
        </authorList>
    </citation>
    <scope>NUCLEOTIDE SEQUENCE [LARGE SCALE GENOMIC DNA]</scope>
    <source>
        <strain evidence="4">B10K-DU-002-71</strain>
        <tissue evidence="4">Muscle</tissue>
    </source>
</reference>
<dbReference type="PANTHER" id="PTHR21228:SF4">
    <property type="entry name" value="FAS-ACTIVATED SERINE_THREONINE KINASE"/>
    <property type="match status" value="1"/>
</dbReference>
<evidence type="ECO:0000259" key="3">
    <source>
        <dbReference type="PROSITE" id="PS51286"/>
    </source>
</evidence>
<feature type="domain" description="RAP" evidence="3">
    <location>
        <begin position="417"/>
        <end position="469"/>
    </location>
</feature>
<dbReference type="InterPro" id="IPR010622">
    <property type="entry name" value="FAST_Leu-rich"/>
</dbReference>
<dbReference type="GO" id="GO:0035770">
    <property type="term" value="C:ribonucleoprotein granule"/>
    <property type="evidence" value="ECO:0007669"/>
    <property type="project" value="TreeGrafter"/>
</dbReference>
<keyword evidence="2" id="KW-0496">Mitochondrion</keyword>